<sequence>MSGTSLSCHVPVSTALPPQVEGHLRCFLCLCIPRIEWSVPDHPARTLVHLTWWGEIGSGTNFRPLDVSNPVKTRLKTTARYPIRSGPKQFASYLNDMNLLLLDIVDEDNSEVVGYSEVTNITSLTVSNTLENVYPVLSLKDVKIAELHVSIELQPLMESYDSTGFVPTPDIVDPQPAGPVALTNITYPPSHLLPSSEPESSSMFSINRKYPPTSQVTAGLDLQPRGIDAAPRSQYQECGTTVSITTAGDVVHTQNFPILKTKSTSSPHLAQQPGTSILEDHLAADPGYPDIISILLDKGQKLRKTMIRSLAHEPSRNQRRQVLNSKLNLSRSSSCGSLFQEILAEQNFNSDPENSEERIMDLVLGPDHGAIVMSNLSLSSQSSLEVDNSDISDPVHQEELLQELLYTNACDPEFLCVNQHPPNLDPQQNKHALTPAPEEASGSVRPTTTPTGKSPADVSLRSKPPLNPSKPLPTTSTTTTAAAAASKSGQTTTKKPSLVARARSPMKSSGSGRKSGTSRSKSGSRSRSRSRSRNKGREPTRGKTGSDLSDTDSVGTNHSDSSKVSFEMVSSSGQSIETEADMHPSPDSLSIARLKLLGRATVGKVSVDALYLLPDEGQTEKNMSRKLRQKKVTWMKSGSYFVEYKFPVVAASRDKHSDNTMATEVIRAPSKEIEENTILFHHRSVFPVLFDRKSIECWWRSYLTFKLFFRDAQQRTPTLVGSCQLSLKSVLKASSLCLNKYLAVCKPGTSLKASRRQSTSSKKLPTIGELKVTDISCDTDILAERREAGLKPDCHLETVAAPHERQFPQYISSTNDAPLLATTTATTTVQANSSPTSQHYPDVQDQTLAVHSILIVSEGRKMTFDTTSTKINPIAAAAVSQGGGGDGRGSNLPRATRNSYLVCRMFWCEQQVRSSICWRTNNPQYDFIQVSPVFVTANFLERIRNNYLIIEVWDKTTTSLEVSDDKLIGVVKLSLHQFYLSLRNQRIVTTLLKSPYPIVAHDGYMPIVDPLTNYQHGQLKVLLAMGSIEQVSTLQQVTIERRSSLLRQQFPNLHQSLINTSSSTTTDEGICKDYIEHVFEVVVEDINNLQHLEEMVYGEADCFVQYSFPTQSTTQAPLETGSITDISMKTSRTGVTLCLPDPVFHAITQHKMVLPPNTPLQAKLLIACVDSEGQVNDILFQVCCRFYHPVIGDQVIAKAMLPLVKLCAMISMYKQEPLTQKFKLPLTMVTTDTQTSTCESVTAGDLNVVIRYKTHVKQLTNQPPITTTSESPFTYICVGILRTCGLQSAAEMCALQNPDMLHPAKVGVNLYLKARFSFIDQRNFTTRTMAKCFHANIGQYFDFYCPLVATNNGMASCLAEQLETAGLHLELWHQNISEPGISCTNHQDVLLGNTFVPLAELLTSTTGINGWFPVNKPVVEDTSRLITVQTSSAGQLERVVGGVEVSIKFSQANDLDRVIRIAEMHNWTLPDRYALNGNFADLTNGRDLQVTINADDMRLAVPNCLFPGQTTINRESFTYLKYTFYDKGPFTSDAIPIKAYGEDFVSMKAGHQNSFLVDLSSPLLWFLKEEKLEIKVWFSVGASTIPRIDIGDGDSLDKTIRSRRKPKDKLIGSVWVPLRELCCGPKKNVYRISGLYPIFNARAANLHGMFLRCHITLQLQKDLLPGTKRHLAKKASTIMAVDSKSDSDDSDWNDIPTEKTSTDRHCGHPRKNHQNFLEVFEVHISVEKAMHLKHVTNKSSGKICKPNTYVSFQSGYKNRTVSTSVVHNADCPVWDFDVDTLLTSRLLYEENKNLVFKVWHKPENSSKDISKSCDQVIGYISVDLVPLVSGLHQLCGWYNIMDFGGQCRGQVKLSVTPMESMDHYWRRLTTHLAQQAGKQVSAKCPSMTATTSNTKLPHFEEHYENVKRHHEMLKQQSQMSARNTLALELPTFQFTASAQGDLKVKLREQMMELDQMNHALLSKLSPNISAAGAARYKTVVPPPPPTLTSTTTV</sequence>
<feature type="region of interest" description="Disordered" evidence="1">
    <location>
        <begin position="421"/>
        <end position="585"/>
    </location>
</feature>
<feature type="region of interest" description="Disordered" evidence="1">
    <location>
        <begin position="1684"/>
        <end position="1708"/>
    </location>
</feature>
<feature type="domain" description="C2" evidence="2">
    <location>
        <begin position="1705"/>
        <end position="1838"/>
    </location>
</feature>
<dbReference type="GO" id="GO:0071539">
    <property type="term" value="P:protein localization to centrosome"/>
    <property type="evidence" value="ECO:0007669"/>
    <property type="project" value="TreeGrafter"/>
</dbReference>
<evidence type="ECO:0000313" key="4">
    <source>
        <dbReference type="RefSeq" id="XP_036370691.1"/>
    </source>
</evidence>
<dbReference type="SMART" id="SM00239">
    <property type="entry name" value="C2"/>
    <property type="match status" value="3"/>
</dbReference>
<dbReference type="Gene3D" id="2.60.40.150">
    <property type="entry name" value="C2 domain"/>
    <property type="match status" value="2"/>
</dbReference>
<organism evidence="3 4">
    <name type="scientific">Octopus sinensis</name>
    <name type="common">East Asian common octopus</name>
    <dbReference type="NCBI Taxonomy" id="2607531"/>
    <lineage>
        <taxon>Eukaryota</taxon>
        <taxon>Metazoa</taxon>
        <taxon>Spiralia</taxon>
        <taxon>Lophotrochozoa</taxon>
        <taxon>Mollusca</taxon>
        <taxon>Cephalopoda</taxon>
        <taxon>Coleoidea</taxon>
        <taxon>Octopodiformes</taxon>
        <taxon>Octopoda</taxon>
        <taxon>Incirrata</taxon>
        <taxon>Octopodidae</taxon>
        <taxon>Octopus</taxon>
    </lineage>
</organism>
<evidence type="ECO:0000259" key="2">
    <source>
        <dbReference type="PROSITE" id="PS50004"/>
    </source>
</evidence>
<feature type="domain" description="C2" evidence="2">
    <location>
        <begin position="830"/>
        <end position="991"/>
    </location>
</feature>
<evidence type="ECO:0000256" key="1">
    <source>
        <dbReference type="SAM" id="MobiDB-lite"/>
    </source>
</evidence>
<dbReference type="GO" id="GO:0060271">
    <property type="term" value="P:cilium assembly"/>
    <property type="evidence" value="ECO:0007669"/>
    <property type="project" value="TreeGrafter"/>
</dbReference>
<dbReference type="InterPro" id="IPR000008">
    <property type="entry name" value="C2_dom"/>
</dbReference>
<dbReference type="GO" id="GO:0034451">
    <property type="term" value="C:centriolar satellite"/>
    <property type="evidence" value="ECO:0007669"/>
    <property type="project" value="TreeGrafter"/>
</dbReference>
<dbReference type="Proteomes" id="UP000515154">
    <property type="component" value="Linkage group LG29"/>
</dbReference>
<accession>A0A7E6FSM6</accession>
<dbReference type="PANTHER" id="PTHR21254">
    <property type="entry name" value="C2 DOMAIN-CONTAINING PROTEIN 3"/>
    <property type="match status" value="1"/>
</dbReference>
<dbReference type="GO" id="GO:0061511">
    <property type="term" value="P:centriole elongation"/>
    <property type="evidence" value="ECO:0007669"/>
    <property type="project" value="TreeGrafter"/>
</dbReference>
<protein>
    <submittedName>
        <fullName evidence="4">C2 domain-containing protein 3-like</fullName>
    </submittedName>
</protein>
<keyword evidence="3" id="KW-1185">Reference proteome</keyword>
<feature type="compositionally biased region" description="Low complexity" evidence="1">
    <location>
        <begin position="562"/>
        <end position="572"/>
    </location>
</feature>
<dbReference type="Pfam" id="PF00168">
    <property type="entry name" value="C2"/>
    <property type="match status" value="2"/>
</dbReference>
<dbReference type="InterPro" id="IPR057537">
    <property type="entry name" value="C2_C2CD3_N"/>
</dbReference>
<feature type="compositionally biased region" description="Low complexity" evidence="1">
    <location>
        <begin position="472"/>
        <end position="495"/>
    </location>
</feature>
<name>A0A7E6FSM6_9MOLL</name>
<dbReference type="PROSITE" id="PS50004">
    <property type="entry name" value="C2"/>
    <property type="match status" value="2"/>
</dbReference>
<feature type="compositionally biased region" description="Basic residues" evidence="1">
    <location>
        <begin position="522"/>
        <end position="534"/>
    </location>
</feature>
<dbReference type="InterPro" id="IPR035892">
    <property type="entry name" value="C2_domain_sf"/>
</dbReference>
<feature type="compositionally biased region" description="Low complexity" evidence="1">
    <location>
        <begin position="507"/>
        <end position="521"/>
    </location>
</feature>
<gene>
    <name evidence="4" type="primary">LOC115226010</name>
</gene>
<reference evidence="4" key="1">
    <citation type="submission" date="2025-08" db="UniProtKB">
        <authorList>
            <consortium name="RefSeq"/>
        </authorList>
    </citation>
    <scope>IDENTIFICATION</scope>
</reference>
<proteinExistence type="predicted"/>
<dbReference type="SUPFAM" id="SSF49562">
    <property type="entry name" value="C2 domain (Calcium/lipid-binding domain, CaLB)"/>
    <property type="match status" value="2"/>
</dbReference>
<feature type="compositionally biased region" description="Basic and acidic residues" evidence="1">
    <location>
        <begin position="1696"/>
        <end position="1706"/>
    </location>
</feature>
<dbReference type="Pfam" id="PF25339">
    <property type="entry name" value="C2_C2CD3_N"/>
    <property type="match status" value="1"/>
</dbReference>
<dbReference type="RefSeq" id="XP_036370691.1">
    <property type="nucleotide sequence ID" value="XM_036514798.1"/>
</dbReference>
<dbReference type="GO" id="GO:0005814">
    <property type="term" value="C:centriole"/>
    <property type="evidence" value="ECO:0007669"/>
    <property type="project" value="TreeGrafter"/>
</dbReference>
<dbReference type="CDD" id="cd00030">
    <property type="entry name" value="C2"/>
    <property type="match status" value="2"/>
</dbReference>
<evidence type="ECO:0000313" key="3">
    <source>
        <dbReference type="Proteomes" id="UP000515154"/>
    </source>
</evidence>
<feature type="compositionally biased region" description="Polar residues" evidence="1">
    <location>
        <begin position="546"/>
        <end position="558"/>
    </location>
</feature>
<dbReference type="PANTHER" id="PTHR21254:SF1">
    <property type="entry name" value="C2 DOMAIN-CONTAINING PROTEIN 3"/>
    <property type="match status" value="1"/>
</dbReference>
<dbReference type="KEGG" id="osn:115226010"/>